<proteinExistence type="predicted"/>
<evidence type="ECO:0000259" key="15">
    <source>
        <dbReference type="PROSITE" id="PS50011"/>
    </source>
</evidence>
<evidence type="ECO:0000256" key="11">
    <source>
        <dbReference type="ARBA" id="ARBA00023180"/>
    </source>
</evidence>
<comment type="subcellular location">
    <subcellularLocation>
        <location evidence="1">Membrane</location>
        <topology evidence="1">Single-pass type I membrane protein</topology>
    </subcellularLocation>
</comment>
<dbReference type="GO" id="GO:0004674">
    <property type="term" value="F:protein serine/threonine kinase activity"/>
    <property type="evidence" value="ECO:0007669"/>
    <property type="project" value="UniProtKB-KW"/>
</dbReference>
<keyword evidence="10 13" id="KW-0472">Membrane</keyword>
<keyword evidence="11" id="KW-0325">Glycoprotein</keyword>
<dbReference type="Proteomes" id="UP000594261">
    <property type="component" value="Chromosome 12"/>
</dbReference>
<dbReference type="GO" id="GO:0016020">
    <property type="term" value="C:membrane"/>
    <property type="evidence" value="ECO:0007669"/>
    <property type="project" value="UniProtKB-SubCell"/>
</dbReference>
<keyword evidence="2" id="KW-0723">Serine/threonine-protein kinase</keyword>
<evidence type="ECO:0000256" key="3">
    <source>
        <dbReference type="ARBA" id="ARBA00022679"/>
    </source>
</evidence>
<evidence type="ECO:0000256" key="1">
    <source>
        <dbReference type="ARBA" id="ARBA00004479"/>
    </source>
</evidence>
<dbReference type="Pfam" id="PF13947">
    <property type="entry name" value="GUB_WAK_bind"/>
    <property type="match status" value="1"/>
</dbReference>
<dbReference type="PROSITE" id="PS50011">
    <property type="entry name" value="PROTEIN_KINASE_DOM"/>
    <property type="match status" value="1"/>
</dbReference>
<name>A0A7N2N6G7_QUELO</name>
<evidence type="ECO:0000256" key="14">
    <source>
        <dbReference type="SAM" id="SignalP"/>
    </source>
</evidence>
<evidence type="ECO:0000256" key="2">
    <source>
        <dbReference type="ARBA" id="ARBA00022527"/>
    </source>
</evidence>
<dbReference type="FunFam" id="1.10.510.10:FF:000590">
    <property type="entry name" value="PR5-like receptor kinase"/>
    <property type="match status" value="1"/>
</dbReference>
<feature type="signal peptide" evidence="14">
    <location>
        <begin position="1"/>
        <end position="25"/>
    </location>
</feature>
<evidence type="ECO:0000256" key="12">
    <source>
        <dbReference type="PROSITE-ProRule" id="PRU10141"/>
    </source>
</evidence>
<dbReference type="GO" id="GO:0030247">
    <property type="term" value="F:polysaccharide binding"/>
    <property type="evidence" value="ECO:0007669"/>
    <property type="project" value="InterPro"/>
</dbReference>
<dbReference type="PROSITE" id="PS00108">
    <property type="entry name" value="PROTEIN_KINASE_ST"/>
    <property type="match status" value="1"/>
</dbReference>
<feature type="transmembrane region" description="Helical" evidence="13">
    <location>
        <begin position="260"/>
        <end position="284"/>
    </location>
</feature>
<evidence type="ECO:0000313" key="16">
    <source>
        <dbReference type="EnsemblPlants" id="QL12p039556:mrna"/>
    </source>
</evidence>
<feature type="binding site" evidence="12">
    <location>
        <position position="380"/>
    </location>
    <ligand>
        <name>ATP</name>
        <dbReference type="ChEBI" id="CHEBI:30616"/>
    </ligand>
</feature>
<dbReference type="PROSITE" id="PS00107">
    <property type="entry name" value="PROTEIN_KINASE_ATP"/>
    <property type="match status" value="1"/>
</dbReference>
<evidence type="ECO:0000256" key="9">
    <source>
        <dbReference type="ARBA" id="ARBA00022989"/>
    </source>
</evidence>
<keyword evidence="8 12" id="KW-0067">ATP-binding</keyword>
<dbReference type="InterPro" id="IPR025287">
    <property type="entry name" value="WAK_GUB"/>
</dbReference>
<evidence type="ECO:0000256" key="4">
    <source>
        <dbReference type="ARBA" id="ARBA00022692"/>
    </source>
</evidence>
<keyword evidence="9 13" id="KW-1133">Transmembrane helix</keyword>
<dbReference type="InterPro" id="IPR008271">
    <property type="entry name" value="Ser/Thr_kinase_AS"/>
</dbReference>
<dbReference type="InterPro" id="IPR000719">
    <property type="entry name" value="Prot_kinase_dom"/>
</dbReference>
<organism evidence="16 17">
    <name type="scientific">Quercus lobata</name>
    <name type="common">Valley oak</name>
    <dbReference type="NCBI Taxonomy" id="97700"/>
    <lineage>
        <taxon>Eukaryota</taxon>
        <taxon>Viridiplantae</taxon>
        <taxon>Streptophyta</taxon>
        <taxon>Embryophyta</taxon>
        <taxon>Tracheophyta</taxon>
        <taxon>Spermatophyta</taxon>
        <taxon>Magnoliopsida</taxon>
        <taxon>eudicotyledons</taxon>
        <taxon>Gunneridae</taxon>
        <taxon>Pentapetalae</taxon>
        <taxon>rosids</taxon>
        <taxon>fabids</taxon>
        <taxon>Fagales</taxon>
        <taxon>Fagaceae</taxon>
        <taxon>Quercus</taxon>
    </lineage>
</organism>
<evidence type="ECO:0000256" key="5">
    <source>
        <dbReference type="ARBA" id="ARBA00022729"/>
    </source>
</evidence>
<dbReference type="Gene3D" id="3.30.200.20">
    <property type="entry name" value="Phosphorylase Kinase, domain 1"/>
    <property type="match status" value="1"/>
</dbReference>
<dbReference type="Pfam" id="PF00069">
    <property type="entry name" value="Pkinase"/>
    <property type="match status" value="1"/>
</dbReference>
<dbReference type="FunFam" id="3.30.200.20:FF:000178">
    <property type="entry name" value="serine/threonine-protein kinase PBS1-like"/>
    <property type="match status" value="1"/>
</dbReference>
<feature type="transmembrane region" description="Helical" evidence="13">
    <location>
        <begin position="291"/>
        <end position="311"/>
    </location>
</feature>
<evidence type="ECO:0000256" key="6">
    <source>
        <dbReference type="ARBA" id="ARBA00022741"/>
    </source>
</evidence>
<dbReference type="InterPro" id="IPR017441">
    <property type="entry name" value="Protein_kinase_ATP_BS"/>
</dbReference>
<dbReference type="InterPro" id="IPR045874">
    <property type="entry name" value="LRK10/LRL21-25-like"/>
</dbReference>
<reference evidence="16" key="2">
    <citation type="submission" date="2021-01" db="UniProtKB">
        <authorList>
            <consortium name="EnsemblPlants"/>
        </authorList>
    </citation>
    <scope>IDENTIFICATION</scope>
</reference>
<dbReference type="AlphaFoldDB" id="A0A7N2N6G7"/>
<dbReference type="Gramene" id="QL12p039556:mrna">
    <property type="protein sequence ID" value="QL12p039556:mrna"/>
    <property type="gene ID" value="QL12p039556"/>
</dbReference>
<dbReference type="SUPFAM" id="SSF56112">
    <property type="entry name" value="Protein kinase-like (PK-like)"/>
    <property type="match status" value="1"/>
</dbReference>
<keyword evidence="5 14" id="KW-0732">Signal</keyword>
<dbReference type="SMART" id="SM00220">
    <property type="entry name" value="S_TKc"/>
    <property type="match status" value="1"/>
</dbReference>
<evidence type="ECO:0000313" key="17">
    <source>
        <dbReference type="Proteomes" id="UP000594261"/>
    </source>
</evidence>
<dbReference type="GO" id="GO:0005524">
    <property type="term" value="F:ATP binding"/>
    <property type="evidence" value="ECO:0007669"/>
    <property type="project" value="UniProtKB-UniRule"/>
</dbReference>
<keyword evidence="3" id="KW-0808">Transferase</keyword>
<reference evidence="16 17" key="1">
    <citation type="journal article" date="2016" name="G3 (Bethesda)">
        <title>First Draft Assembly and Annotation of the Genome of a California Endemic Oak Quercus lobata Nee (Fagaceae).</title>
        <authorList>
            <person name="Sork V.L."/>
            <person name="Fitz-Gibbon S.T."/>
            <person name="Puiu D."/>
            <person name="Crepeau M."/>
            <person name="Gugger P.F."/>
            <person name="Sherman R."/>
            <person name="Stevens K."/>
            <person name="Langley C.H."/>
            <person name="Pellegrini M."/>
            <person name="Salzberg S.L."/>
        </authorList>
    </citation>
    <scope>NUCLEOTIDE SEQUENCE [LARGE SCALE GENOMIC DNA]</scope>
    <source>
        <strain evidence="16 17">cv. SW786</strain>
    </source>
</reference>
<accession>A0A7N2N6G7</accession>
<dbReference type="EMBL" id="LRBV02000012">
    <property type="status" value="NOT_ANNOTATED_CDS"/>
    <property type="molecule type" value="Genomic_DNA"/>
</dbReference>
<keyword evidence="7" id="KW-0418">Kinase</keyword>
<feature type="domain" description="Protein kinase" evidence="15">
    <location>
        <begin position="352"/>
        <end position="637"/>
    </location>
</feature>
<dbReference type="InterPro" id="IPR011009">
    <property type="entry name" value="Kinase-like_dom_sf"/>
</dbReference>
<protein>
    <recommendedName>
        <fullName evidence="15">Protein kinase domain-containing protein</fullName>
    </recommendedName>
</protein>
<keyword evidence="6 12" id="KW-0547">Nucleotide-binding</keyword>
<dbReference type="PANTHER" id="PTHR27009">
    <property type="entry name" value="RUST RESISTANCE KINASE LR10-RELATED"/>
    <property type="match status" value="1"/>
</dbReference>
<evidence type="ECO:0000256" key="13">
    <source>
        <dbReference type="SAM" id="Phobius"/>
    </source>
</evidence>
<dbReference type="InParanoid" id="A0A7N2N6G7"/>
<sequence>MDISLRIVIPTLLLFVLFIVDLGEGHKWCPEVRCGDHGPDVRFPFQLIKDRQPDHHGGFDLYCNDKDDTVLELSTSVKAFVKKIDYKSQSIEVTDSDGCFPRKIRGLKLNLSSSSFQFKNDLSDYALFKCTPDTESSSYLIPCLSSFSTSVYAFPSERDIDDLSILSCTKMYSVSSVPFYIWRSHSLQLTWSGSECGRGEVKGNNCRFEENSTDVRTECKDKAPRSPVTFHHVAGGFKEPTPSQLVIHSSSFFFVLYRTLFLPFIFCVICPFELHCFLILLKYFTGALTKIVISGSSLGSFLLVLVVYALYRVYCYDKTEKENQARIEMFLEDYKALKPTRYSYNDVKRITNQFTEKLGQGAYGIVFKGKFSNEIHVAVKILNSSKGNGEEFINEVGTMGRIHHVNVVRLVGFCADGFRRALVYEFLPNDSLEKFISSVDSNRFLGWEKLQDIALGIAKGIEYLHQGCDQRILHFDIKPHNILLDQNFNPKISDFGLAKLCAKDQSAVSMTTARGTMGYIAPEVFSRNFGSVSYKSDVYSFGILLLEMVGGRKNVDVTMENTSQIYFPEWIYNLLEQKEDLQVYVEDNEDAKIAKKLAIVGLWCIQWHPMDRPSMKVVVQMLEGEGDKLTMPPNPFASTGPTRINVSMPARHLNQELEVILESE</sequence>
<evidence type="ECO:0000256" key="8">
    <source>
        <dbReference type="ARBA" id="ARBA00022840"/>
    </source>
</evidence>
<evidence type="ECO:0000256" key="10">
    <source>
        <dbReference type="ARBA" id="ARBA00023136"/>
    </source>
</evidence>
<dbReference type="Gene3D" id="1.10.510.10">
    <property type="entry name" value="Transferase(Phosphotransferase) domain 1"/>
    <property type="match status" value="1"/>
</dbReference>
<keyword evidence="4 13" id="KW-0812">Transmembrane</keyword>
<keyword evidence="17" id="KW-1185">Reference proteome</keyword>
<feature type="chain" id="PRO_5029670557" description="Protein kinase domain-containing protein" evidence="14">
    <location>
        <begin position="26"/>
        <end position="664"/>
    </location>
</feature>
<evidence type="ECO:0000256" key="7">
    <source>
        <dbReference type="ARBA" id="ARBA00022777"/>
    </source>
</evidence>
<dbReference type="EnsemblPlants" id="QL12p039556:mrna">
    <property type="protein sequence ID" value="QL12p039556:mrna"/>
    <property type="gene ID" value="QL12p039556"/>
</dbReference>
<dbReference type="OMA" id="PINRELE"/>